<dbReference type="Proteomes" id="UP000242180">
    <property type="component" value="Unassembled WGS sequence"/>
</dbReference>
<evidence type="ECO:0000313" key="2">
    <source>
        <dbReference type="Proteomes" id="UP000242180"/>
    </source>
</evidence>
<gene>
    <name evidence="1" type="ORF">BCR43DRAFT_488952</name>
</gene>
<accession>A0A1X2HJL7</accession>
<dbReference type="InParanoid" id="A0A1X2HJL7"/>
<name>A0A1X2HJL7_SYNRA</name>
<proteinExistence type="predicted"/>
<evidence type="ECO:0000313" key="1">
    <source>
        <dbReference type="EMBL" id="ORY99247.1"/>
    </source>
</evidence>
<sequence length="60" mass="6654">MLDASITMTLIIINVYVLRTTVTSKTSKTHLTPSRTDRLVYALVHGIWHLDEVDGSNALA</sequence>
<keyword evidence="2" id="KW-1185">Reference proteome</keyword>
<protein>
    <submittedName>
        <fullName evidence="1">Uncharacterized protein</fullName>
    </submittedName>
</protein>
<comment type="caution">
    <text evidence="1">The sequence shown here is derived from an EMBL/GenBank/DDBJ whole genome shotgun (WGS) entry which is preliminary data.</text>
</comment>
<organism evidence="1 2">
    <name type="scientific">Syncephalastrum racemosum</name>
    <name type="common">Filamentous fungus</name>
    <dbReference type="NCBI Taxonomy" id="13706"/>
    <lineage>
        <taxon>Eukaryota</taxon>
        <taxon>Fungi</taxon>
        <taxon>Fungi incertae sedis</taxon>
        <taxon>Mucoromycota</taxon>
        <taxon>Mucoromycotina</taxon>
        <taxon>Mucoromycetes</taxon>
        <taxon>Mucorales</taxon>
        <taxon>Syncephalastraceae</taxon>
        <taxon>Syncephalastrum</taxon>
    </lineage>
</organism>
<reference evidence="1 2" key="1">
    <citation type="submission" date="2016-07" db="EMBL/GenBank/DDBJ databases">
        <title>Pervasive Adenine N6-methylation of Active Genes in Fungi.</title>
        <authorList>
            <consortium name="DOE Joint Genome Institute"/>
            <person name="Mondo S.J."/>
            <person name="Dannebaum R.O."/>
            <person name="Kuo R.C."/>
            <person name="Labutti K."/>
            <person name="Haridas S."/>
            <person name="Kuo A."/>
            <person name="Salamov A."/>
            <person name="Ahrendt S.R."/>
            <person name="Lipzen A."/>
            <person name="Sullivan W."/>
            <person name="Andreopoulos W.B."/>
            <person name="Clum A."/>
            <person name="Lindquist E."/>
            <person name="Daum C."/>
            <person name="Ramamoorthy G.K."/>
            <person name="Gryganskyi A."/>
            <person name="Culley D."/>
            <person name="Magnuson J.K."/>
            <person name="James T.Y."/>
            <person name="O'Malley M.A."/>
            <person name="Stajich J.E."/>
            <person name="Spatafora J.W."/>
            <person name="Visel A."/>
            <person name="Grigoriev I.V."/>
        </authorList>
    </citation>
    <scope>NUCLEOTIDE SEQUENCE [LARGE SCALE GENOMIC DNA]</scope>
    <source>
        <strain evidence="1 2">NRRL 2496</strain>
    </source>
</reference>
<dbReference type="AlphaFoldDB" id="A0A1X2HJL7"/>
<dbReference type="EMBL" id="MCGN01000003">
    <property type="protein sequence ID" value="ORY99247.1"/>
    <property type="molecule type" value="Genomic_DNA"/>
</dbReference>